<keyword evidence="1" id="KW-0812">Transmembrane</keyword>
<dbReference type="STRING" id="619304.SAMN05421760_101497"/>
<evidence type="ECO:0008006" key="4">
    <source>
        <dbReference type="Google" id="ProtNLM"/>
    </source>
</evidence>
<gene>
    <name evidence="2" type="ORF">SAMN05421760_101497</name>
</gene>
<dbReference type="EMBL" id="FTOE01000001">
    <property type="protein sequence ID" value="SIS43411.1"/>
    <property type="molecule type" value="Genomic_DNA"/>
</dbReference>
<organism evidence="2 3">
    <name type="scientific">Neptunomonas antarctica</name>
    <dbReference type="NCBI Taxonomy" id="619304"/>
    <lineage>
        <taxon>Bacteria</taxon>
        <taxon>Pseudomonadati</taxon>
        <taxon>Pseudomonadota</taxon>
        <taxon>Gammaproteobacteria</taxon>
        <taxon>Oceanospirillales</taxon>
        <taxon>Oceanospirillaceae</taxon>
        <taxon>Neptunomonas</taxon>
    </lineage>
</organism>
<dbReference type="OrthoDB" id="5625885at2"/>
<dbReference type="AlphaFoldDB" id="A0A1N7J2G2"/>
<sequence>MSQRRPSLWQMLLSVLAAMIGVQSEKNHERDFSKGRLWPFVFLGLITLIVFIIAVIFLTRWALSIAGV</sequence>
<keyword evidence="1" id="KW-0472">Membrane</keyword>
<keyword evidence="1" id="KW-1133">Transmembrane helix</keyword>
<reference evidence="3" key="1">
    <citation type="submission" date="2017-01" db="EMBL/GenBank/DDBJ databases">
        <authorList>
            <person name="Varghese N."/>
            <person name="Submissions S."/>
        </authorList>
    </citation>
    <scope>NUCLEOTIDE SEQUENCE [LARGE SCALE GENOMIC DNA]</scope>
    <source>
        <strain evidence="3">DSM 22306</strain>
    </source>
</reference>
<keyword evidence="3" id="KW-1185">Reference proteome</keyword>
<evidence type="ECO:0000313" key="2">
    <source>
        <dbReference type="EMBL" id="SIS43411.1"/>
    </source>
</evidence>
<evidence type="ECO:0000313" key="3">
    <source>
        <dbReference type="Proteomes" id="UP000185999"/>
    </source>
</evidence>
<feature type="transmembrane region" description="Helical" evidence="1">
    <location>
        <begin position="40"/>
        <end position="63"/>
    </location>
</feature>
<dbReference type="Proteomes" id="UP000185999">
    <property type="component" value="Unassembled WGS sequence"/>
</dbReference>
<dbReference type="RefSeq" id="WP_054342682.1">
    <property type="nucleotide sequence ID" value="NZ_FTOE01000001.1"/>
</dbReference>
<name>A0A1N7J2G2_9GAMM</name>
<protein>
    <recommendedName>
        <fullName evidence="4">DUF2970 domain-containing protein</fullName>
    </recommendedName>
</protein>
<proteinExistence type="predicted"/>
<accession>A0A1N7J2G2</accession>
<dbReference type="InterPro" id="IPR021344">
    <property type="entry name" value="DUF2970"/>
</dbReference>
<dbReference type="Pfam" id="PF11174">
    <property type="entry name" value="DUF2970"/>
    <property type="match status" value="1"/>
</dbReference>
<evidence type="ECO:0000256" key="1">
    <source>
        <dbReference type="SAM" id="Phobius"/>
    </source>
</evidence>